<evidence type="ECO:0000313" key="4">
    <source>
        <dbReference type="Proteomes" id="UP000078358"/>
    </source>
</evidence>
<keyword evidence="2" id="KW-1133">Transmembrane helix</keyword>
<name>A0A179D0U0_BIBTR</name>
<dbReference type="EMBL" id="JACI01000001">
    <property type="protein sequence ID" value="OAQ15785.1"/>
    <property type="molecule type" value="Genomic_DNA"/>
</dbReference>
<organism evidence="3 4">
    <name type="scientific">Bibersteinia trehalosi Y31</name>
    <dbReference type="NCBI Taxonomy" id="1261658"/>
    <lineage>
        <taxon>Bacteria</taxon>
        <taxon>Pseudomonadati</taxon>
        <taxon>Pseudomonadota</taxon>
        <taxon>Gammaproteobacteria</taxon>
        <taxon>Pasteurellales</taxon>
        <taxon>Pasteurellaceae</taxon>
        <taxon>Bibersteinia</taxon>
    </lineage>
</organism>
<feature type="transmembrane region" description="Helical" evidence="2">
    <location>
        <begin position="34"/>
        <end position="57"/>
    </location>
</feature>
<protein>
    <submittedName>
        <fullName evidence="3">Uncharacterized protein</fullName>
    </submittedName>
</protein>
<dbReference type="RefSeq" id="WP_064317872.1">
    <property type="nucleotide sequence ID" value="NZ_JACI01000001.1"/>
</dbReference>
<accession>A0A179D0U0</accession>
<evidence type="ECO:0000313" key="3">
    <source>
        <dbReference type="EMBL" id="OAQ15785.1"/>
    </source>
</evidence>
<reference evidence="3 4" key="1">
    <citation type="submission" date="2014-01" db="EMBL/GenBank/DDBJ databases">
        <authorList>
            <person name="Zuccon D."/>
        </authorList>
    </citation>
    <scope>NUCLEOTIDE SEQUENCE [LARGE SCALE GENOMIC DNA]</scope>
    <source>
        <strain evidence="3 4">Y31</strain>
    </source>
</reference>
<feature type="coiled-coil region" evidence="1">
    <location>
        <begin position="68"/>
        <end position="112"/>
    </location>
</feature>
<comment type="caution">
    <text evidence="3">The sequence shown here is derived from an EMBL/GenBank/DDBJ whole genome shotgun (WGS) entry which is preliminary data.</text>
</comment>
<sequence>MNKKKLAGLNTMLIAIYSQLLHSVFAFFQWDFQALPAIIGLVATGLSYLTTILIIWIDPPDLHTLLARRKINKQITRLTQQCQTLTDDDPKKQEKLAKINEYQRTLDELYDKEIQSSLI</sequence>
<dbReference type="Proteomes" id="UP000078358">
    <property type="component" value="Unassembled WGS sequence"/>
</dbReference>
<gene>
    <name evidence="3" type="ORF">F480_00210</name>
</gene>
<dbReference type="AlphaFoldDB" id="A0A179D0U0"/>
<proteinExistence type="predicted"/>
<keyword evidence="1" id="KW-0175">Coiled coil</keyword>
<dbReference type="PATRIC" id="fig|1261658.3.peg.43"/>
<keyword evidence="2" id="KW-0472">Membrane</keyword>
<evidence type="ECO:0000256" key="2">
    <source>
        <dbReference type="SAM" id="Phobius"/>
    </source>
</evidence>
<keyword evidence="2" id="KW-0812">Transmembrane</keyword>
<feature type="transmembrane region" description="Helical" evidence="2">
    <location>
        <begin position="7"/>
        <end position="28"/>
    </location>
</feature>
<evidence type="ECO:0000256" key="1">
    <source>
        <dbReference type="SAM" id="Coils"/>
    </source>
</evidence>